<reference evidence="2 3" key="1">
    <citation type="submission" date="2020-12" db="EMBL/GenBank/DDBJ databases">
        <title>Metabolic potential, ecology and presence of endohyphal bacteria is reflected in genomic diversity of Mucoromycotina.</title>
        <authorList>
            <person name="Muszewska A."/>
            <person name="Okrasinska A."/>
            <person name="Steczkiewicz K."/>
            <person name="Drgas O."/>
            <person name="Orlowska M."/>
            <person name="Perlinska-Lenart U."/>
            <person name="Aleksandrzak-Piekarczyk T."/>
            <person name="Szatraj K."/>
            <person name="Zielenkiewicz U."/>
            <person name="Pilsyk S."/>
            <person name="Malc E."/>
            <person name="Mieczkowski P."/>
            <person name="Kruszewska J.S."/>
            <person name="Biernat P."/>
            <person name="Pawlowska J."/>
        </authorList>
    </citation>
    <scope>NUCLEOTIDE SEQUENCE [LARGE SCALE GENOMIC DNA]</scope>
    <source>
        <strain evidence="2 3">CBS 142.35</strain>
    </source>
</reference>
<keyword evidence="1" id="KW-0812">Transmembrane</keyword>
<name>A0A8H7RHZ5_9FUNG</name>
<evidence type="ECO:0000313" key="3">
    <source>
        <dbReference type="Proteomes" id="UP000646827"/>
    </source>
</evidence>
<dbReference type="AlphaFoldDB" id="A0A8H7RHZ5"/>
<organism evidence="2 3">
    <name type="scientific">Circinella minor</name>
    <dbReference type="NCBI Taxonomy" id="1195481"/>
    <lineage>
        <taxon>Eukaryota</taxon>
        <taxon>Fungi</taxon>
        <taxon>Fungi incertae sedis</taxon>
        <taxon>Mucoromycota</taxon>
        <taxon>Mucoromycotina</taxon>
        <taxon>Mucoromycetes</taxon>
        <taxon>Mucorales</taxon>
        <taxon>Lichtheimiaceae</taxon>
        <taxon>Circinella</taxon>
    </lineage>
</organism>
<dbReference type="Proteomes" id="UP000646827">
    <property type="component" value="Unassembled WGS sequence"/>
</dbReference>
<proteinExistence type="predicted"/>
<dbReference type="OrthoDB" id="6431331at2759"/>
<accession>A0A8H7RHZ5</accession>
<protein>
    <recommendedName>
        <fullName evidence="4">AB hydrolase-1 domain-containing protein</fullName>
    </recommendedName>
</protein>
<dbReference type="InterPro" id="IPR029058">
    <property type="entry name" value="AB_hydrolase_fold"/>
</dbReference>
<comment type="caution">
    <text evidence="2">The sequence shown here is derived from an EMBL/GenBank/DDBJ whole genome shotgun (WGS) entry which is preliminary data.</text>
</comment>
<feature type="transmembrane region" description="Helical" evidence="1">
    <location>
        <begin position="215"/>
        <end position="243"/>
    </location>
</feature>
<feature type="non-terminal residue" evidence="2">
    <location>
        <position position="280"/>
    </location>
</feature>
<dbReference type="PANTHER" id="PTHR37471:SF1">
    <property type="entry name" value="AB HYDROLASE-1 DOMAIN-CONTAINING PROTEIN"/>
    <property type="match status" value="1"/>
</dbReference>
<sequence>MLDTHGFDKAIIVGHSLGTVVAGWMATYAMNRITGLVLIDPVCFLLNYHDTAFNVLHRIPILTNVNLIHYFASRELHINYYFDRHFHWYLNSFFIHDIVPTTEAPTLLSSFSPFTSTRSMDKHPLDSKKLTLFNNMNKYGMILATYLVGSPALLLTLVLTLFDRQPCYLPWYLPCWIASLATYLGTYLVGSPALLLTLVLTLLDRQPCYLPWYLPCWIASLATYLGTYLVGSPALLLTLVLTLLDRQPCYLPWYLPYWIASLATYLGTYLVGSPALLLTL</sequence>
<gene>
    <name evidence="2" type="ORF">INT45_010628</name>
</gene>
<feature type="transmembrane region" description="Helical" evidence="1">
    <location>
        <begin position="255"/>
        <end position="278"/>
    </location>
</feature>
<keyword evidence="3" id="KW-1185">Reference proteome</keyword>
<keyword evidence="1" id="KW-0472">Membrane</keyword>
<evidence type="ECO:0000313" key="2">
    <source>
        <dbReference type="EMBL" id="KAG2210627.1"/>
    </source>
</evidence>
<feature type="transmembrane region" description="Helical" evidence="1">
    <location>
        <begin position="182"/>
        <end position="203"/>
    </location>
</feature>
<keyword evidence="1" id="KW-1133">Transmembrane helix</keyword>
<dbReference type="EMBL" id="JAEPRB010000914">
    <property type="protein sequence ID" value="KAG2210627.1"/>
    <property type="molecule type" value="Genomic_DNA"/>
</dbReference>
<dbReference type="Gene3D" id="3.40.50.1820">
    <property type="entry name" value="alpha/beta hydrolase"/>
    <property type="match status" value="1"/>
</dbReference>
<feature type="transmembrane region" description="Helical" evidence="1">
    <location>
        <begin position="139"/>
        <end position="162"/>
    </location>
</feature>
<evidence type="ECO:0000256" key="1">
    <source>
        <dbReference type="SAM" id="Phobius"/>
    </source>
</evidence>
<dbReference type="SUPFAM" id="SSF53474">
    <property type="entry name" value="alpha/beta-Hydrolases"/>
    <property type="match status" value="1"/>
</dbReference>
<dbReference type="PANTHER" id="PTHR37471">
    <property type="entry name" value="UNNAMED PRODUCT"/>
    <property type="match status" value="1"/>
</dbReference>
<evidence type="ECO:0008006" key="4">
    <source>
        <dbReference type="Google" id="ProtNLM"/>
    </source>
</evidence>